<reference evidence="17 18" key="1">
    <citation type="journal article" date="2007" name="Nature">
        <title>Genome of the marsupial Monodelphis domestica reveals innovation in non-coding sequences.</title>
        <authorList>
            <person name="Mikkelsen T.S."/>
            <person name="Wakefield M.J."/>
            <person name="Aken B."/>
            <person name="Amemiya C.T."/>
            <person name="Chang J.L."/>
            <person name="Duke S."/>
            <person name="Garber M."/>
            <person name="Gentles A.J."/>
            <person name="Goodstadt L."/>
            <person name="Heger A."/>
            <person name="Jurka J."/>
            <person name="Kamal M."/>
            <person name="Mauceli E."/>
            <person name="Searle S.M."/>
            <person name="Sharpe T."/>
            <person name="Baker M.L."/>
            <person name="Batzer M.A."/>
            <person name="Benos P.V."/>
            <person name="Belov K."/>
            <person name="Clamp M."/>
            <person name="Cook A."/>
            <person name="Cuff J."/>
            <person name="Das R."/>
            <person name="Davidow L."/>
            <person name="Deakin J.E."/>
            <person name="Fazzari M.J."/>
            <person name="Glass J.L."/>
            <person name="Grabherr M."/>
            <person name="Greally J.M."/>
            <person name="Gu W."/>
            <person name="Hore T.A."/>
            <person name="Huttley G.A."/>
            <person name="Kleber M."/>
            <person name="Jirtle R.L."/>
            <person name="Koina E."/>
            <person name="Lee J.T."/>
            <person name="Mahony S."/>
            <person name="Marra M.A."/>
            <person name="Miller R.D."/>
            <person name="Nicholls R.D."/>
            <person name="Oda M."/>
            <person name="Papenfuss A.T."/>
            <person name="Parra Z.E."/>
            <person name="Pollock D.D."/>
            <person name="Ray D.A."/>
            <person name="Schein J.E."/>
            <person name="Speed T.P."/>
            <person name="Thompson K."/>
            <person name="VandeBerg J.L."/>
            <person name="Wade C.M."/>
            <person name="Walker J.A."/>
            <person name="Waters P.D."/>
            <person name="Webber C."/>
            <person name="Weidman J.R."/>
            <person name="Xie X."/>
            <person name="Zody M.C."/>
            <person name="Baldwin J."/>
            <person name="Abdouelleil A."/>
            <person name="Abdulkadir J."/>
            <person name="Abebe A."/>
            <person name="Abera B."/>
            <person name="Abreu J."/>
            <person name="Acer S.C."/>
            <person name="Aftuck L."/>
            <person name="Alexander A."/>
            <person name="An P."/>
            <person name="Anderson E."/>
            <person name="Anderson S."/>
            <person name="Arachi H."/>
            <person name="Azer M."/>
            <person name="Bachantsang P."/>
            <person name="Barry A."/>
            <person name="Bayul T."/>
            <person name="Berlin A."/>
            <person name="Bessette D."/>
            <person name="Bloom T."/>
            <person name="Bloom T."/>
            <person name="Boguslavskiy L."/>
            <person name="Bonnet C."/>
            <person name="Boukhgalter B."/>
            <person name="Bourzgui I."/>
            <person name="Brown A."/>
            <person name="Cahill P."/>
            <person name="Channer S."/>
            <person name="Cheshatsang Y."/>
            <person name="Chuda L."/>
            <person name="Citroen M."/>
            <person name="Collymore A."/>
            <person name="Cooke P."/>
            <person name="Costello M."/>
            <person name="D'Aco K."/>
            <person name="Daza R."/>
            <person name="De Haan G."/>
            <person name="DeGray S."/>
            <person name="DeMaso C."/>
            <person name="Dhargay N."/>
            <person name="Dooley K."/>
            <person name="Dooley E."/>
            <person name="Doricent M."/>
            <person name="Dorje P."/>
            <person name="Dorjee K."/>
            <person name="Dupes A."/>
            <person name="Elong R."/>
            <person name="Falk J."/>
            <person name="Farina A."/>
            <person name="Faro S."/>
            <person name="Ferguson D."/>
            <person name="Fisher S."/>
            <person name="Foley C.D."/>
            <person name="Franke A."/>
            <person name="Friedrich D."/>
            <person name="Gadbois L."/>
            <person name="Gearin G."/>
            <person name="Gearin C.R."/>
            <person name="Giannoukos G."/>
            <person name="Goode T."/>
            <person name="Graham J."/>
            <person name="Grandbois E."/>
            <person name="Grewal S."/>
            <person name="Gyaltsen K."/>
            <person name="Hafez N."/>
            <person name="Hagos B."/>
            <person name="Hall J."/>
            <person name="Henson C."/>
            <person name="Hollinger A."/>
            <person name="Honan T."/>
            <person name="Huard M.D."/>
            <person name="Hughes L."/>
            <person name="Hurhula B."/>
            <person name="Husby M.E."/>
            <person name="Kamat A."/>
            <person name="Kanga B."/>
            <person name="Kashin S."/>
            <person name="Khazanovich D."/>
            <person name="Kisner P."/>
            <person name="Lance K."/>
            <person name="Lara M."/>
            <person name="Lee W."/>
            <person name="Lennon N."/>
            <person name="Letendre F."/>
            <person name="LeVine R."/>
            <person name="Lipovsky A."/>
            <person name="Liu X."/>
            <person name="Liu J."/>
            <person name="Liu S."/>
            <person name="Lokyitsang T."/>
            <person name="Lokyitsang Y."/>
            <person name="Lubonja R."/>
            <person name="Lui A."/>
            <person name="MacDonald P."/>
            <person name="Magnisalis V."/>
            <person name="Maru K."/>
            <person name="Matthews C."/>
            <person name="McCusker W."/>
            <person name="McDonough S."/>
            <person name="Mehta T."/>
            <person name="Meldrim J."/>
            <person name="Meneus L."/>
            <person name="Mihai O."/>
            <person name="Mihalev A."/>
            <person name="Mihova T."/>
            <person name="Mittelman R."/>
            <person name="Mlenga V."/>
            <person name="Montmayeur A."/>
            <person name="Mulrain L."/>
            <person name="Navidi A."/>
            <person name="Naylor J."/>
            <person name="Negash T."/>
            <person name="Nguyen T."/>
            <person name="Nguyen N."/>
            <person name="Nicol R."/>
            <person name="Norbu C."/>
            <person name="Norbu N."/>
            <person name="Novod N."/>
            <person name="O'Neill B."/>
            <person name="Osman S."/>
            <person name="Markiewicz E."/>
            <person name="Oyono O.L."/>
            <person name="Patti C."/>
            <person name="Phunkhang P."/>
            <person name="Pierre F."/>
            <person name="Priest M."/>
            <person name="Raghuraman S."/>
            <person name="Rege F."/>
            <person name="Reyes R."/>
            <person name="Rise C."/>
            <person name="Rogov P."/>
            <person name="Ross K."/>
            <person name="Ryan E."/>
            <person name="Settipalli S."/>
            <person name="Shea T."/>
            <person name="Sherpa N."/>
            <person name="Shi L."/>
            <person name="Shih D."/>
            <person name="Sparrow T."/>
            <person name="Spaulding J."/>
            <person name="Stalker J."/>
            <person name="Stange-Thomann N."/>
            <person name="Stavropoulos S."/>
            <person name="Stone C."/>
            <person name="Strader C."/>
            <person name="Tesfaye S."/>
            <person name="Thomson T."/>
            <person name="Thoulutsang Y."/>
            <person name="Thoulutsang D."/>
            <person name="Topham K."/>
            <person name="Topping I."/>
            <person name="Tsamla T."/>
            <person name="Vassiliev H."/>
            <person name="Vo A."/>
            <person name="Wangchuk T."/>
            <person name="Wangdi T."/>
            <person name="Weiand M."/>
            <person name="Wilkinson J."/>
            <person name="Wilson A."/>
            <person name="Yadav S."/>
            <person name="Young G."/>
            <person name="Yu Q."/>
            <person name="Zembek L."/>
            <person name="Zhong D."/>
            <person name="Zimmer A."/>
            <person name="Zwirko Z."/>
            <person name="Jaffe D.B."/>
            <person name="Alvarez P."/>
            <person name="Brockman W."/>
            <person name="Butler J."/>
            <person name="Chin C."/>
            <person name="Gnerre S."/>
            <person name="MacCallum I."/>
            <person name="Graves J.A."/>
            <person name="Ponting C.P."/>
            <person name="Breen M."/>
            <person name="Samollow P.B."/>
            <person name="Lander E.S."/>
            <person name="Lindblad-Toh K."/>
        </authorList>
    </citation>
    <scope>NUCLEOTIDE SEQUENCE [LARGE SCALE GENOMIC DNA]</scope>
</reference>
<evidence type="ECO:0000256" key="11">
    <source>
        <dbReference type="ARBA" id="ARBA00045866"/>
    </source>
</evidence>
<dbReference type="GO" id="GO:1902176">
    <property type="term" value="P:negative regulation of oxidative stress-induced intrinsic apoptotic signaling pathway"/>
    <property type="evidence" value="ECO:0007669"/>
    <property type="project" value="Ensembl"/>
</dbReference>
<organism evidence="17 18">
    <name type="scientific">Monodelphis domestica</name>
    <name type="common">Gray short-tailed opossum</name>
    <dbReference type="NCBI Taxonomy" id="13616"/>
    <lineage>
        <taxon>Eukaryota</taxon>
        <taxon>Metazoa</taxon>
        <taxon>Chordata</taxon>
        <taxon>Craniata</taxon>
        <taxon>Vertebrata</taxon>
        <taxon>Euteleostomi</taxon>
        <taxon>Mammalia</taxon>
        <taxon>Metatheria</taxon>
        <taxon>Didelphimorphia</taxon>
        <taxon>Didelphidae</taxon>
        <taxon>Monodelphis</taxon>
    </lineage>
</organism>
<dbReference type="GO" id="GO:0043122">
    <property type="term" value="P:regulation of canonical NF-kappaB signal transduction"/>
    <property type="evidence" value="ECO:0007669"/>
    <property type="project" value="Ensembl"/>
</dbReference>
<feature type="region of interest" description="Disordered" evidence="15">
    <location>
        <begin position="1"/>
        <end position="38"/>
    </location>
</feature>
<evidence type="ECO:0000256" key="10">
    <source>
        <dbReference type="ARBA" id="ARBA00032073"/>
    </source>
</evidence>
<feature type="compositionally biased region" description="Basic and acidic residues" evidence="15">
    <location>
        <begin position="21"/>
        <end position="30"/>
    </location>
</feature>
<keyword evidence="5" id="KW-0597">Phosphoprotein</keyword>
<dbReference type="GO" id="GO:0005819">
    <property type="term" value="C:spindle"/>
    <property type="evidence" value="ECO:0007669"/>
    <property type="project" value="UniProtKB-SubCell"/>
</dbReference>
<dbReference type="GO" id="GO:0032731">
    <property type="term" value="P:positive regulation of interleukin-1 beta production"/>
    <property type="evidence" value="ECO:0007669"/>
    <property type="project" value="Ensembl"/>
</dbReference>
<dbReference type="OMA" id="QWPSHTS"/>
<keyword evidence="9" id="KW-0539">Nucleus</keyword>
<dbReference type="GO" id="GO:0005080">
    <property type="term" value="F:protein kinase C binding"/>
    <property type="evidence" value="ECO:0007669"/>
    <property type="project" value="Ensembl"/>
</dbReference>
<comment type="function">
    <text evidence="11">Small heat shock protein which functions as a molecular chaperone probably maintaining denatured proteins in a folding-competent state. Plays a role in stress resistance and actin organization. Through its molecular chaperone activity may regulate numerous biological processes including the phosphorylation and the axonal transport of neurofilament proteins.</text>
</comment>
<reference evidence="17" key="2">
    <citation type="submission" date="2025-08" db="UniProtKB">
        <authorList>
            <consortium name="Ensembl"/>
        </authorList>
    </citation>
    <scope>IDENTIFICATION</scope>
</reference>
<dbReference type="GO" id="GO:0048010">
    <property type="term" value="P:vascular endothelial growth factor receptor signaling pathway"/>
    <property type="evidence" value="ECO:0007669"/>
    <property type="project" value="Ensembl"/>
</dbReference>
<dbReference type="GO" id="GO:0035556">
    <property type="term" value="P:intracellular signal transduction"/>
    <property type="evidence" value="ECO:0007669"/>
    <property type="project" value="Ensembl"/>
</dbReference>
<dbReference type="InterPro" id="IPR008978">
    <property type="entry name" value="HSP20-like_chaperone"/>
</dbReference>
<dbReference type="InterPro" id="IPR001436">
    <property type="entry name" value="Alpha-crystallin/sHSP_animal"/>
</dbReference>
<dbReference type="HOGENOM" id="CLU_095001_0_0_1"/>
<evidence type="ECO:0000313" key="18">
    <source>
        <dbReference type="Proteomes" id="UP000002280"/>
    </source>
</evidence>
<comment type="subcellular location">
    <subcellularLocation>
        <location evidence="2">Cytoplasm</location>
        <location evidence="2">Cytoskeleton</location>
        <location evidence="2">Spindle</location>
    </subcellularLocation>
    <subcellularLocation>
        <location evidence="1">Nucleus</location>
    </subcellularLocation>
</comment>
<evidence type="ECO:0000256" key="15">
    <source>
        <dbReference type="SAM" id="MobiDB-lite"/>
    </source>
</evidence>
<keyword evidence="8" id="KW-0206">Cytoskeleton</keyword>
<evidence type="ECO:0000256" key="6">
    <source>
        <dbReference type="ARBA" id="ARBA00023016"/>
    </source>
</evidence>
<dbReference type="InterPro" id="IPR002068">
    <property type="entry name" value="A-crystallin/Hsp20_dom"/>
</dbReference>
<feature type="domain" description="SHSP" evidence="16">
    <location>
        <begin position="127"/>
        <end position="235"/>
    </location>
</feature>
<evidence type="ECO:0000256" key="8">
    <source>
        <dbReference type="ARBA" id="ARBA00023212"/>
    </source>
</evidence>
<dbReference type="GO" id="GO:0042026">
    <property type="term" value="P:protein refolding"/>
    <property type="evidence" value="ECO:0000318"/>
    <property type="project" value="GO_Central"/>
</dbReference>
<evidence type="ECO:0000256" key="4">
    <source>
        <dbReference type="ARBA" id="ARBA00022490"/>
    </source>
</evidence>
<dbReference type="STRING" id="13616.ENSMODP00000017088"/>
<keyword evidence="18" id="KW-1185">Reference proteome</keyword>
<dbReference type="PRINTS" id="PR00299">
    <property type="entry name" value="ACRYSTALLIN"/>
</dbReference>
<dbReference type="PANTHER" id="PTHR45640:SF7">
    <property type="entry name" value="HEAT SHOCK PROTEIN BETA-1"/>
    <property type="match status" value="1"/>
</dbReference>
<dbReference type="GeneTree" id="ENSGT00940000155882"/>
<dbReference type="SUPFAM" id="SSF49764">
    <property type="entry name" value="HSP20-like chaperones"/>
    <property type="match status" value="1"/>
</dbReference>
<evidence type="ECO:0000256" key="5">
    <source>
        <dbReference type="ARBA" id="ARBA00022553"/>
    </source>
</evidence>
<dbReference type="CDD" id="cd06475">
    <property type="entry name" value="ACD_HspB1_like"/>
    <property type="match status" value="1"/>
</dbReference>
<dbReference type="PANTHER" id="PTHR45640">
    <property type="entry name" value="HEAT SHOCK PROTEIN HSP-12.2-RELATED"/>
    <property type="match status" value="1"/>
</dbReference>
<dbReference type="PROSITE" id="PS01031">
    <property type="entry name" value="SHSP"/>
    <property type="match status" value="1"/>
</dbReference>
<dbReference type="GO" id="GO:0090038">
    <property type="term" value="P:negative regulation of protein kinase C signaling"/>
    <property type="evidence" value="ECO:0007669"/>
    <property type="project" value="Ensembl"/>
</dbReference>
<dbReference type="GO" id="GO:0032760">
    <property type="term" value="P:positive regulation of tumor necrosis factor production"/>
    <property type="evidence" value="ECO:0007669"/>
    <property type="project" value="Ensembl"/>
</dbReference>
<name>F6TXX4_MONDO</name>
<dbReference type="GO" id="GO:0045766">
    <property type="term" value="P:positive regulation of angiogenesis"/>
    <property type="evidence" value="ECO:0007669"/>
    <property type="project" value="Ensembl"/>
</dbReference>
<dbReference type="InterPro" id="IPR037876">
    <property type="entry name" value="ACD_HspB1"/>
</dbReference>
<dbReference type="GO" id="GO:0044183">
    <property type="term" value="F:protein folding chaperone"/>
    <property type="evidence" value="ECO:0007669"/>
    <property type="project" value="Ensembl"/>
</dbReference>
<protein>
    <recommendedName>
        <fullName evidence="3">Heat shock protein beta-1</fullName>
    </recommendedName>
    <alternativeName>
        <fullName evidence="10">Heat shock 27 kDa protein</fullName>
    </alternativeName>
</protein>
<dbReference type="GO" id="GO:2001028">
    <property type="term" value="P:positive regulation of endothelial cell chemotaxis"/>
    <property type="evidence" value="ECO:0007669"/>
    <property type="project" value="Ensembl"/>
</dbReference>
<comment type="subunit">
    <text evidence="12">Homooligomer. Homodimer; becomes monomeric upon activation. Heterooligomer; with HSPB6. Associates with alpha- and beta-tubulin. Interacts with TGFB1I1. Interacts with CRYAB. Interacts with HSPB8. Interacts with HSPBAP1.</text>
</comment>
<dbReference type="Proteomes" id="UP000002280">
    <property type="component" value="Chromosome 2"/>
</dbReference>
<dbReference type="GO" id="GO:0051082">
    <property type="term" value="F:unfolded protein binding"/>
    <property type="evidence" value="ECO:0000318"/>
    <property type="project" value="GO_Central"/>
</dbReference>
<dbReference type="FunFam" id="2.60.40.790:FF:000024">
    <property type="entry name" value="heat shock protein beta-1"/>
    <property type="match status" value="1"/>
</dbReference>
<evidence type="ECO:0000256" key="3">
    <source>
        <dbReference type="ARBA" id="ARBA00018962"/>
    </source>
</evidence>
<dbReference type="GO" id="GO:0005737">
    <property type="term" value="C:cytoplasm"/>
    <property type="evidence" value="ECO:0000318"/>
    <property type="project" value="GO_Central"/>
</dbReference>
<accession>F6TXX4</accession>
<dbReference type="GO" id="GO:0001533">
    <property type="term" value="C:cornified envelope"/>
    <property type="evidence" value="ECO:0007669"/>
    <property type="project" value="Ensembl"/>
</dbReference>
<keyword evidence="4" id="KW-0963">Cytoplasm</keyword>
<evidence type="ECO:0000256" key="14">
    <source>
        <dbReference type="RuleBase" id="RU003616"/>
    </source>
</evidence>
<dbReference type="AlphaFoldDB" id="F6TXX4"/>
<proteinExistence type="inferred from homology"/>
<dbReference type="GO" id="GO:0008426">
    <property type="term" value="F:protein kinase C inhibitor activity"/>
    <property type="evidence" value="ECO:0007669"/>
    <property type="project" value="Ensembl"/>
</dbReference>
<keyword evidence="6" id="KW-0346">Stress response</keyword>
<dbReference type="InParanoid" id="F6TXX4"/>
<dbReference type="GO" id="GO:0009615">
    <property type="term" value="P:response to virus"/>
    <property type="evidence" value="ECO:0007669"/>
    <property type="project" value="Ensembl"/>
</dbReference>
<evidence type="ECO:0000256" key="12">
    <source>
        <dbReference type="ARBA" id="ARBA00046598"/>
    </source>
</evidence>
<reference evidence="17" key="3">
    <citation type="submission" date="2025-09" db="UniProtKB">
        <authorList>
            <consortium name="Ensembl"/>
        </authorList>
    </citation>
    <scope>IDENTIFICATION</scope>
</reference>
<dbReference type="GO" id="GO:0061629">
    <property type="term" value="F:RNA polymerase II-specific DNA-binding transcription factor binding"/>
    <property type="evidence" value="ECO:0007669"/>
    <property type="project" value="Ensembl"/>
</dbReference>
<comment type="similarity">
    <text evidence="13 14">Belongs to the small heat shock protein (HSP20) family.</text>
</comment>
<dbReference type="GO" id="GO:1904115">
    <property type="term" value="C:axon cytoplasm"/>
    <property type="evidence" value="ECO:0007669"/>
    <property type="project" value="GOC"/>
</dbReference>
<dbReference type="Bgee" id="ENSMODG00000013663">
    <property type="expression patterns" value="Expressed in heart and 17 other cell types or tissues"/>
</dbReference>
<dbReference type="GO" id="GO:0030018">
    <property type="term" value="C:Z disc"/>
    <property type="evidence" value="ECO:0007669"/>
    <property type="project" value="Ensembl"/>
</dbReference>
<dbReference type="Gene3D" id="2.60.40.790">
    <property type="match status" value="1"/>
</dbReference>
<dbReference type="Ensembl" id="ENSMODT00000017404.3">
    <property type="protein sequence ID" value="ENSMODP00000017088.2"/>
    <property type="gene ID" value="ENSMODG00000013663.4"/>
</dbReference>
<evidence type="ECO:0000256" key="7">
    <source>
        <dbReference type="ARBA" id="ARBA00023186"/>
    </source>
</evidence>
<dbReference type="GO" id="GO:0043536">
    <property type="term" value="P:positive regulation of blood vessel endothelial cell migration"/>
    <property type="evidence" value="ECO:0007669"/>
    <property type="project" value="Ensembl"/>
</dbReference>
<dbReference type="eggNOG" id="KOG3591">
    <property type="taxonomic scope" value="Eukaryota"/>
</dbReference>
<evidence type="ECO:0000256" key="1">
    <source>
        <dbReference type="ARBA" id="ARBA00004123"/>
    </source>
</evidence>
<dbReference type="FunCoup" id="F6TXX4">
    <property type="interactions" value="250"/>
</dbReference>
<dbReference type="GO" id="GO:0043066">
    <property type="term" value="P:negative regulation of apoptotic process"/>
    <property type="evidence" value="ECO:0000318"/>
    <property type="project" value="GO_Central"/>
</dbReference>
<dbReference type="GO" id="GO:0009408">
    <property type="term" value="P:response to heat"/>
    <property type="evidence" value="ECO:0000318"/>
    <property type="project" value="GO_Central"/>
</dbReference>
<evidence type="ECO:0000313" key="17">
    <source>
        <dbReference type="Ensembl" id="ENSMODP00000017088.2"/>
    </source>
</evidence>
<sequence length="256" mass="28402">MKRDSQTPPRGKPGPAQPRHSVPELRESGSRKIARRLPADMTERRVPFTFLRSPSWDPFKDWYPVGSRLFDQSFGLPRLPEEWCQWPSHTSWPGYVRMLPSPLAEQLPAAAAPLVPPPTAGQAYSRALSRQLSRGISEIQHTADRWKVTLDVNHFAPEELTVKTKDGVVEITGKHEERQDEHGFISRCFTRKYSLPPGVDPTLVVSSLSPDGTLSVEAPLPKPAIQSAEVTIPVTFESRAEIGGAETKKQGEAAAK</sequence>
<dbReference type="GO" id="GO:0042803">
    <property type="term" value="F:protein homodimerization activity"/>
    <property type="evidence" value="ECO:0007669"/>
    <property type="project" value="Ensembl"/>
</dbReference>
<dbReference type="GO" id="GO:0005634">
    <property type="term" value="C:nucleus"/>
    <property type="evidence" value="ECO:0000318"/>
    <property type="project" value="GO_Central"/>
</dbReference>
<dbReference type="GO" id="GO:0035924">
    <property type="term" value="P:cellular response to vascular endothelial growth factor stimulus"/>
    <property type="evidence" value="ECO:0007669"/>
    <property type="project" value="Ensembl"/>
</dbReference>
<keyword evidence="7" id="KW-0143">Chaperone</keyword>
<evidence type="ECO:0000256" key="13">
    <source>
        <dbReference type="PROSITE-ProRule" id="PRU00285"/>
    </source>
</evidence>
<gene>
    <name evidence="17" type="primary">HSPB1</name>
</gene>
<evidence type="ECO:0000256" key="2">
    <source>
        <dbReference type="ARBA" id="ARBA00004186"/>
    </source>
</evidence>
<dbReference type="Pfam" id="PF00011">
    <property type="entry name" value="HSP20"/>
    <property type="match status" value="1"/>
</dbReference>
<evidence type="ECO:0000256" key="9">
    <source>
        <dbReference type="ARBA" id="ARBA00023242"/>
    </source>
</evidence>
<dbReference type="GO" id="GO:0099641">
    <property type="term" value="P:anterograde axonal protein transport"/>
    <property type="evidence" value="ECO:0007669"/>
    <property type="project" value="Ensembl"/>
</dbReference>
<evidence type="ECO:0000259" key="16">
    <source>
        <dbReference type="PROSITE" id="PS01031"/>
    </source>
</evidence>